<dbReference type="EMBL" id="AP011797">
    <property type="protein sequence ID" value="BAL58225.1"/>
    <property type="molecule type" value="Genomic_DNA"/>
</dbReference>
<evidence type="ECO:0000256" key="1">
    <source>
        <dbReference type="SAM" id="MobiDB-lite"/>
    </source>
</evidence>
<accession>H5SPY9</accession>
<evidence type="ECO:0000313" key="2">
    <source>
        <dbReference type="EMBL" id="BAL58225.1"/>
    </source>
</evidence>
<reference evidence="2" key="1">
    <citation type="journal article" date="2005" name="Environ. Microbiol.">
        <title>Genetic and functional properties of uncultivated thermophilic crenarchaeotes from a subsurface gold mine as revealed by analysis of genome fragments.</title>
        <authorList>
            <person name="Nunoura T."/>
            <person name="Hirayama H."/>
            <person name="Takami H."/>
            <person name="Oida H."/>
            <person name="Nishi S."/>
            <person name="Shimamura S."/>
            <person name="Suzuki Y."/>
            <person name="Inagaki F."/>
            <person name="Takai K."/>
            <person name="Nealson K.H."/>
            <person name="Horikoshi K."/>
        </authorList>
    </citation>
    <scope>NUCLEOTIDE SEQUENCE</scope>
</reference>
<protein>
    <submittedName>
        <fullName evidence="2">Uncharacterized protein</fullName>
    </submittedName>
</protein>
<sequence length="285" mass="32789">MKEKLKGILREMREKYKKEWEKVEPLLLKEIPEKFRRKLEESGKPEENWLPALEEVKGELKKLEIPKFTGIWTPGEENKEDKEDLTKVFTTIYEDFKENPDLEYEKTLGKYAKGEKGKALPRGTSDWTMFWTLLNPNRYFYIHDRVLKRIGEELEKELGREFTFWGGGTTKNIEVGIEFLNTLWEIKEELGIASMLEVGYYLYRYNLEGEGGHPSETESKGRSLLLPIITAINTKPFLILAGISGTGKTQIARIIANVMSSFEKEEKAQPSTPNPPFDKGGEGGS</sequence>
<feature type="region of interest" description="Disordered" evidence="1">
    <location>
        <begin position="263"/>
        <end position="285"/>
    </location>
</feature>
<name>H5SPY9_9ZZZZ</name>
<dbReference type="AlphaFoldDB" id="H5SPY9"/>
<reference evidence="2" key="2">
    <citation type="journal article" date="2012" name="PLoS ONE">
        <title>A Deeply Branching Thermophilic Bacterium with an Ancient Acetyl-CoA Pathway Dominates a Subsurface Ecosystem.</title>
        <authorList>
            <person name="Takami H."/>
            <person name="Noguchi H."/>
            <person name="Takaki Y."/>
            <person name="Uchiyama I."/>
            <person name="Toyoda A."/>
            <person name="Nishi S."/>
            <person name="Chee G.-J."/>
            <person name="Arai W."/>
            <person name="Nunoura T."/>
            <person name="Itoh T."/>
            <person name="Hattori M."/>
            <person name="Takai K."/>
        </authorList>
    </citation>
    <scope>NUCLEOTIDE SEQUENCE</scope>
</reference>
<proteinExistence type="predicted"/>
<gene>
    <name evidence="2" type="ORF">HGMM_F55D02C25</name>
</gene>
<dbReference type="SUPFAM" id="SSF52540">
    <property type="entry name" value="P-loop containing nucleoside triphosphate hydrolases"/>
    <property type="match status" value="1"/>
</dbReference>
<organism evidence="2">
    <name type="scientific">uncultured prokaryote</name>
    <dbReference type="NCBI Taxonomy" id="198431"/>
    <lineage>
        <taxon>unclassified sequences</taxon>
        <taxon>environmental samples</taxon>
    </lineage>
</organism>
<dbReference type="InterPro" id="IPR027417">
    <property type="entry name" value="P-loop_NTPase"/>
</dbReference>